<evidence type="ECO:0000259" key="2">
    <source>
        <dbReference type="Pfam" id="PF08398"/>
    </source>
</evidence>
<comment type="caution">
    <text evidence="3">The sequence shown here is derived from an EMBL/GenBank/DDBJ whole genome shotgun (WGS) entry which is preliminary data.</text>
</comment>
<dbReference type="Pfam" id="PF08398">
    <property type="entry name" value="Phospholip_A2_4"/>
    <property type="match status" value="1"/>
</dbReference>
<gene>
    <name evidence="3" type="ORF">PLOB_00011560</name>
</gene>
<sequence length="137" mass="15655">MKESYCIVDKRVTPCTEPSGYQNDKRGKQKRSHKLISPSEGAGVFDIHKLIGKLPKPKAGWTPGSYKYMGPYNPLDKQLSYNHETGKVPEWKVKPFNKVDEIAAYHDICYDMGRNKGDCDREMVQSLDEIPYGEMPK</sequence>
<keyword evidence="4" id="KW-1185">Reference proteome</keyword>
<evidence type="ECO:0000256" key="1">
    <source>
        <dbReference type="SAM" id="MobiDB-lite"/>
    </source>
</evidence>
<dbReference type="EMBL" id="CALNXK010000161">
    <property type="protein sequence ID" value="CAH3171090.1"/>
    <property type="molecule type" value="Genomic_DNA"/>
</dbReference>
<feature type="region of interest" description="Disordered" evidence="1">
    <location>
        <begin position="17"/>
        <end position="36"/>
    </location>
</feature>
<evidence type="ECO:0000313" key="3">
    <source>
        <dbReference type="EMBL" id="CAH3171090.1"/>
    </source>
</evidence>
<organism evidence="3 4">
    <name type="scientific">Porites lobata</name>
    <dbReference type="NCBI Taxonomy" id="104759"/>
    <lineage>
        <taxon>Eukaryota</taxon>
        <taxon>Metazoa</taxon>
        <taxon>Cnidaria</taxon>
        <taxon>Anthozoa</taxon>
        <taxon>Hexacorallia</taxon>
        <taxon>Scleractinia</taxon>
        <taxon>Fungiina</taxon>
        <taxon>Poritidae</taxon>
        <taxon>Porites</taxon>
    </lineage>
</organism>
<evidence type="ECO:0000313" key="4">
    <source>
        <dbReference type="Proteomes" id="UP001159405"/>
    </source>
</evidence>
<proteinExistence type="predicted"/>
<accession>A0ABN8QZ58</accession>
<reference evidence="3 4" key="1">
    <citation type="submission" date="2022-05" db="EMBL/GenBank/DDBJ databases">
        <authorList>
            <consortium name="Genoscope - CEA"/>
            <person name="William W."/>
        </authorList>
    </citation>
    <scope>NUCLEOTIDE SEQUENCE [LARGE SCALE GENOMIC DNA]</scope>
</reference>
<feature type="domain" description="Phospholipase A2-like" evidence="2">
    <location>
        <begin position="60"/>
        <end position="117"/>
    </location>
</feature>
<protein>
    <recommendedName>
        <fullName evidence="2">Phospholipase A2-like domain-containing protein</fullName>
    </recommendedName>
</protein>
<dbReference type="Proteomes" id="UP001159405">
    <property type="component" value="Unassembled WGS sequence"/>
</dbReference>
<dbReference type="InterPro" id="IPR013607">
    <property type="entry name" value="Phospholipase_A2-like"/>
</dbReference>
<feature type="non-terminal residue" evidence="3">
    <location>
        <position position="137"/>
    </location>
</feature>
<name>A0ABN8QZ58_9CNID</name>